<dbReference type="Pfam" id="PF06101">
    <property type="entry name" value="Vps62"/>
    <property type="match status" value="2"/>
</dbReference>
<dbReference type="PANTHER" id="PTHR48152">
    <property type="entry name" value="F1C9.34 PROTEIN"/>
    <property type="match status" value="1"/>
</dbReference>
<sequence>MNRSLIVLGTSSLQRSHFQATGKLQANNKPFFGWVLVAKDDSGGALKKPLDYTLVWSSESLKIKQDGNGVLDLISLTNVRLTSGLGVQVNTSDANGFNVYSLRPSNRRDPSYGTFGAQIGGVVSPLSNIACLKNAKSNLSCMPNLKQIEAIVNAYSPWVYFHSEETYLPSSVSWFFVNGALLYKKGEESKPVAIEPTGSNLPQGGSNDGAYWLDLPIDEGAKERVMKGDLGNSQAKVKLVNVPLGKIGEHVGDWEHVTLRVSNFNGELQRVYFSEHSGGTWVDASELEFQNGNKVVAYASLHGHAFYSKPGLVLQGSGGIGISNDTEKSKLVMDTGVNYSLVSAEYLHEDCMPKEGLHSDPPMS</sequence>
<protein>
    <submittedName>
        <fullName evidence="1">Uncharacterized protein</fullName>
    </submittedName>
</protein>
<evidence type="ECO:0000313" key="1">
    <source>
        <dbReference type="EMBL" id="SPC99755.1"/>
    </source>
</evidence>
<dbReference type="PANTHER" id="PTHR48152:SF3">
    <property type="entry name" value="DUF946 FAMILY PROTEIN (DUF946)"/>
    <property type="match status" value="1"/>
</dbReference>
<accession>A0A2N9GJM1</accession>
<dbReference type="AlphaFoldDB" id="A0A2N9GJM1"/>
<dbReference type="EMBL" id="OIVN01002003">
    <property type="protein sequence ID" value="SPC99755.1"/>
    <property type="molecule type" value="Genomic_DNA"/>
</dbReference>
<proteinExistence type="predicted"/>
<reference evidence="1" key="1">
    <citation type="submission" date="2018-02" db="EMBL/GenBank/DDBJ databases">
        <authorList>
            <person name="Cohen D.B."/>
            <person name="Kent A.D."/>
        </authorList>
    </citation>
    <scope>NUCLEOTIDE SEQUENCE</scope>
</reference>
<dbReference type="InterPro" id="IPR009291">
    <property type="entry name" value="Vps62"/>
</dbReference>
<name>A0A2N9GJM1_FAGSY</name>
<organism evidence="1">
    <name type="scientific">Fagus sylvatica</name>
    <name type="common">Beechnut</name>
    <dbReference type="NCBI Taxonomy" id="28930"/>
    <lineage>
        <taxon>Eukaryota</taxon>
        <taxon>Viridiplantae</taxon>
        <taxon>Streptophyta</taxon>
        <taxon>Embryophyta</taxon>
        <taxon>Tracheophyta</taxon>
        <taxon>Spermatophyta</taxon>
        <taxon>Magnoliopsida</taxon>
        <taxon>eudicotyledons</taxon>
        <taxon>Gunneridae</taxon>
        <taxon>Pentapetalae</taxon>
        <taxon>rosids</taxon>
        <taxon>fabids</taxon>
        <taxon>Fagales</taxon>
        <taxon>Fagaceae</taxon>
        <taxon>Fagus</taxon>
    </lineage>
</organism>
<gene>
    <name evidence="1" type="ORF">FSB_LOCUS27637</name>
</gene>